<dbReference type="Gene3D" id="3.90.780.10">
    <property type="entry name" value="5'-Nucleotidase, C-terminal domain"/>
    <property type="match status" value="1"/>
</dbReference>
<evidence type="ECO:0000256" key="1">
    <source>
        <dbReference type="ARBA" id="ARBA00000815"/>
    </source>
</evidence>
<evidence type="ECO:0000256" key="2">
    <source>
        <dbReference type="ARBA" id="ARBA00006654"/>
    </source>
</evidence>
<dbReference type="EMBL" id="JARKHS020019369">
    <property type="protein sequence ID" value="KAK8771742.1"/>
    <property type="molecule type" value="Genomic_DNA"/>
</dbReference>
<dbReference type="Proteomes" id="UP001321473">
    <property type="component" value="Unassembled WGS sequence"/>
</dbReference>
<evidence type="ECO:0000256" key="3">
    <source>
        <dbReference type="ARBA" id="ARBA00012643"/>
    </source>
</evidence>
<comment type="caution">
    <text evidence="5">The sequence shown here is derived from an EMBL/GenBank/DDBJ whole genome shotgun (WGS) entry which is preliminary data.</text>
</comment>
<reference evidence="5 6" key="1">
    <citation type="journal article" date="2023" name="Arcadia Sci">
        <title>De novo assembly of a long-read Amblyomma americanum tick genome.</title>
        <authorList>
            <person name="Chou S."/>
            <person name="Poskanzer K.E."/>
            <person name="Rollins M."/>
            <person name="Thuy-Boun P.S."/>
        </authorList>
    </citation>
    <scope>NUCLEOTIDE SEQUENCE [LARGE SCALE GENOMIC DNA]</scope>
    <source>
        <strain evidence="5">F_SG_1</strain>
        <tissue evidence="5">Salivary glands</tissue>
    </source>
</reference>
<comment type="similarity">
    <text evidence="2">Belongs to the 5'-nucleotidase family.</text>
</comment>
<dbReference type="GO" id="GO:0005886">
    <property type="term" value="C:plasma membrane"/>
    <property type="evidence" value="ECO:0007669"/>
    <property type="project" value="TreeGrafter"/>
</dbReference>
<organism evidence="5 6">
    <name type="scientific">Amblyomma americanum</name>
    <name type="common">Lone star tick</name>
    <dbReference type="NCBI Taxonomy" id="6943"/>
    <lineage>
        <taxon>Eukaryota</taxon>
        <taxon>Metazoa</taxon>
        <taxon>Ecdysozoa</taxon>
        <taxon>Arthropoda</taxon>
        <taxon>Chelicerata</taxon>
        <taxon>Arachnida</taxon>
        <taxon>Acari</taxon>
        <taxon>Parasitiformes</taxon>
        <taxon>Ixodida</taxon>
        <taxon>Ixodoidea</taxon>
        <taxon>Ixodidae</taxon>
        <taxon>Amblyomminae</taxon>
        <taxon>Amblyomma</taxon>
    </lineage>
</organism>
<sequence>MEDVMIALPFGNKLALVNLTGAQLYRLFEHGVENYHPLEPSGSFPQVSEKQPLFIVLFFVSGFRVHYDVSRPKMERVVSLKTLCTHCIVPALEVVDVNEHYTIVTIEYIAKGGDGYDFSDADILEYGDKDIDAFVEYFRKLSPVAPTIEDRIVFVNTPQAQTKGNAADGTSCDIHVALIVALFSLLVT</sequence>
<name>A0AAQ4EAY4_AMBAM</name>
<feature type="domain" description="5'-Nucleotidase C-terminal" evidence="4">
    <location>
        <begin position="2"/>
        <end position="117"/>
    </location>
</feature>
<dbReference type="SUPFAM" id="SSF55816">
    <property type="entry name" value="5'-nucleotidase (syn. UDP-sugar hydrolase), C-terminal domain"/>
    <property type="match status" value="1"/>
</dbReference>
<evidence type="ECO:0000259" key="4">
    <source>
        <dbReference type="Pfam" id="PF02872"/>
    </source>
</evidence>
<keyword evidence="6" id="KW-1185">Reference proteome</keyword>
<evidence type="ECO:0000313" key="6">
    <source>
        <dbReference type="Proteomes" id="UP001321473"/>
    </source>
</evidence>
<protein>
    <recommendedName>
        <fullName evidence="3">5'-nucleotidase</fullName>
        <ecNumber evidence="3">3.1.3.5</ecNumber>
    </recommendedName>
</protein>
<proteinExistence type="inferred from homology"/>
<dbReference type="InterPro" id="IPR006179">
    <property type="entry name" value="5_nucleotidase/apyrase"/>
</dbReference>
<dbReference type="InterPro" id="IPR036907">
    <property type="entry name" value="5'-Nucleotdase_C_sf"/>
</dbReference>
<dbReference type="GO" id="GO:0008253">
    <property type="term" value="F:5'-nucleotidase activity"/>
    <property type="evidence" value="ECO:0007669"/>
    <property type="project" value="UniProtKB-EC"/>
</dbReference>
<dbReference type="GO" id="GO:0006196">
    <property type="term" value="P:AMP catabolic process"/>
    <property type="evidence" value="ECO:0007669"/>
    <property type="project" value="TreeGrafter"/>
</dbReference>
<accession>A0AAQ4EAY4</accession>
<dbReference type="InterPro" id="IPR008334">
    <property type="entry name" value="5'-Nucleotdase_C"/>
</dbReference>
<dbReference type="AlphaFoldDB" id="A0AAQ4EAY4"/>
<dbReference type="Pfam" id="PF02872">
    <property type="entry name" value="5_nucleotid_C"/>
    <property type="match status" value="1"/>
</dbReference>
<evidence type="ECO:0000313" key="5">
    <source>
        <dbReference type="EMBL" id="KAK8771742.1"/>
    </source>
</evidence>
<gene>
    <name evidence="5" type="ORF">V5799_025012</name>
</gene>
<comment type="catalytic activity">
    <reaction evidence="1">
        <text>a ribonucleoside 5'-phosphate + H2O = a ribonucleoside + phosphate</text>
        <dbReference type="Rhea" id="RHEA:12484"/>
        <dbReference type="ChEBI" id="CHEBI:15377"/>
        <dbReference type="ChEBI" id="CHEBI:18254"/>
        <dbReference type="ChEBI" id="CHEBI:43474"/>
        <dbReference type="ChEBI" id="CHEBI:58043"/>
        <dbReference type="EC" id="3.1.3.5"/>
    </reaction>
</comment>
<dbReference type="PANTHER" id="PTHR11575">
    <property type="entry name" value="5'-NUCLEOTIDASE-RELATED"/>
    <property type="match status" value="1"/>
</dbReference>
<dbReference type="EC" id="3.1.3.5" evidence="3"/>
<dbReference type="PANTHER" id="PTHR11575:SF24">
    <property type="entry name" value="5'-NUCLEOTIDASE"/>
    <property type="match status" value="1"/>
</dbReference>